<accession>W4FRK6</accession>
<organism evidence="3">
    <name type="scientific">Aphanomyces astaci</name>
    <name type="common">Crayfish plague agent</name>
    <dbReference type="NCBI Taxonomy" id="112090"/>
    <lineage>
        <taxon>Eukaryota</taxon>
        <taxon>Sar</taxon>
        <taxon>Stramenopiles</taxon>
        <taxon>Oomycota</taxon>
        <taxon>Saprolegniomycetes</taxon>
        <taxon>Saprolegniales</taxon>
        <taxon>Verrucalvaceae</taxon>
        <taxon>Aphanomyces</taxon>
    </lineage>
</organism>
<dbReference type="PANTHER" id="PTHR19446">
    <property type="entry name" value="REVERSE TRANSCRIPTASES"/>
    <property type="match status" value="1"/>
</dbReference>
<dbReference type="AlphaFoldDB" id="W4FRK6"/>
<dbReference type="InterPro" id="IPR005135">
    <property type="entry name" value="Endo/exonuclease/phosphatase"/>
</dbReference>
<dbReference type="RefSeq" id="XP_009841042.1">
    <property type="nucleotide sequence ID" value="XM_009842740.1"/>
</dbReference>
<dbReference type="SUPFAM" id="SSF56219">
    <property type="entry name" value="DNase I-like"/>
    <property type="match status" value="1"/>
</dbReference>
<dbReference type="Pfam" id="PF03372">
    <property type="entry name" value="Exo_endo_phos"/>
    <property type="match status" value="1"/>
</dbReference>
<evidence type="ECO:0000259" key="2">
    <source>
        <dbReference type="Pfam" id="PF03372"/>
    </source>
</evidence>
<feature type="compositionally biased region" description="Low complexity" evidence="1">
    <location>
        <begin position="8"/>
        <end position="19"/>
    </location>
</feature>
<dbReference type="STRING" id="112090.W4FRK6"/>
<reference evidence="3" key="1">
    <citation type="submission" date="2013-12" db="EMBL/GenBank/DDBJ databases">
        <title>The Genome Sequence of Aphanomyces astaci APO3.</title>
        <authorList>
            <consortium name="The Broad Institute Genomics Platform"/>
            <person name="Russ C."/>
            <person name="Tyler B."/>
            <person name="van West P."/>
            <person name="Dieguez-Uribeondo J."/>
            <person name="Young S.K."/>
            <person name="Zeng Q."/>
            <person name="Gargeya S."/>
            <person name="Fitzgerald M."/>
            <person name="Abouelleil A."/>
            <person name="Alvarado L."/>
            <person name="Chapman S.B."/>
            <person name="Gainer-Dewar J."/>
            <person name="Goldberg J."/>
            <person name="Griggs A."/>
            <person name="Gujja S."/>
            <person name="Hansen M."/>
            <person name="Howarth C."/>
            <person name="Imamovic A."/>
            <person name="Ireland A."/>
            <person name="Larimer J."/>
            <person name="McCowan C."/>
            <person name="Murphy C."/>
            <person name="Pearson M."/>
            <person name="Poon T.W."/>
            <person name="Priest M."/>
            <person name="Roberts A."/>
            <person name="Saif S."/>
            <person name="Shea T."/>
            <person name="Sykes S."/>
            <person name="Wortman J."/>
            <person name="Nusbaum C."/>
            <person name="Birren B."/>
        </authorList>
    </citation>
    <scope>NUCLEOTIDE SEQUENCE [LARGE SCALE GENOMIC DNA]</scope>
    <source>
        <strain evidence="3">APO3</strain>
    </source>
</reference>
<gene>
    <name evidence="3" type="ORF">H257_14839</name>
</gene>
<feature type="region of interest" description="Disordered" evidence="1">
    <location>
        <begin position="1"/>
        <end position="123"/>
    </location>
</feature>
<dbReference type="EMBL" id="KI913176">
    <property type="protein sequence ID" value="ETV69469.1"/>
    <property type="molecule type" value="Genomic_DNA"/>
</dbReference>
<dbReference type="GeneID" id="20816835"/>
<feature type="region of interest" description="Disordered" evidence="1">
    <location>
        <begin position="362"/>
        <end position="402"/>
    </location>
</feature>
<proteinExistence type="predicted"/>
<name>W4FRK6_APHAT</name>
<evidence type="ECO:0000313" key="3">
    <source>
        <dbReference type="EMBL" id="ETV69469.1"/>
    </source>
</evidence>
<protein>
    <recommendedName>
        <fullName evidence="2">Endonuclease/exonuclease/phosphatase domain-containing protein</fullName>
    </recommendedName>
</protein>
<sequence>MRIAADGTTHPIPSPTSTPFDSAVVPPRHLDPSPTLQELGIHSLGEPHPQHLDHHTPTPPSDANEPIADSDMEDHAPPPHPNTTAHLQIDVQMEGPNGHACTTPSPPRGLSTPPAVPTTMHPPPPVIDLSGDSALNQLLGVPEPLRVEYHRTGTLDAVSGPQYWYAEETDLPDTYSLIDLIELAHTDGLLDLVDNLSWGKWPQFWPWVKRNAIAWGYSSLGHREPPSPTFASPDPQPRPPLAITAFRILTQNVDGFRVDSVRAWMASWKDGLTHERLDIICLQETHVGSPAQRYRAHSLLHPPNPDTPPQLPMIIAGDFNCVSSPHLDRTPTCPPRSPTLTAPPWKIDSPFGLFTTALDKPARPPPLLKPSPSSAPAHTRVYGHNPSPAPASIAYMPTQRSQRRLRLRCSPTHRSRNARHQLYPIRSAQPLRLQQHILHFLHAASADPVPPADICARWDDFIDSLQGLLRQLQLAETPPRQTPLPIDTPSQRLETIEAYANQLAEINRYRHGRSMIEGMTPSAAFFRRFTNRWDKSELPSISPPDCAHLLAPCTPYDLSMALKKLHGGKAPGPDGIPTKFYHHFSAALSPLLLRLGRAPLKKKGNSTNALGYRPISLLNSTYKIFAQILAIRLPPLLAVVIGSQQQGLFQRALAFQSSDPLTPLEVSAII</sequence>
<dbReference type="GO" id="GO:0003824">
    <property type="term" value="F:catalytic activity"/>
    <property type="evidence" value="ECO:0007669"/>
    <property type="project" value="InterPro"/>
</dbReference>
<dbReference type="OrthoDB" id="126439at2759"/>
<dbReference type="InterPro" id="IPR036691">
    <property type="entry name" value="Endo/exonu/phosph_ase_sf"/>
</dbReference>
<feature type="domain" description="Endonuclease/exonuclease/phosphatase" evidence="2">
    <location>
        <begin position="249"/>
        <end position="338"/>
    </location>
</feature>
<dbReference type="VEuPathDB" id="FungiDB:H257_14839"/>
<feature type="compositionally biased region" description="Pro residues" evidence="1">
    <location>
        <begin position="114"/>
        <end position="123"/>
    </location>
</feature>
<evidence type="ECO:0000256" key="1">
    <source>
        <dbReference type="SAM" id="MobiDB-lite"/>
    </source>
</evidence>